<evidence type="ECO:0000313" key="2">
    <source>
        <dbReference type="EMBL" id="PNF39362.1"/>
    </source>
</evidence>
<dbReference type="Proteomes" id="UP000235965">
    <property type="component" value="Unassembled WGS sequence"/>
</dbReference>
<dbReference type="Gene3D" id="3.40.1440.10">
    <property type="entry name" value="GIY-YIG endonuclease"/>
    <property type="match status" value="1"/>
</dbReference>
<evidence type="ECO:0000259" key="1">
    <source>
        <dbReference type="PROSITE" id="PS50164"/>
    </source>
</evidence>
<dbReference type="OrthoDB" id="10063405at2759"/>
<dbReference type="InterPro" id="IPR000305">
    <property type="entry name" value="GIY-YIG_endonuc"/>
</dbReference>
<dbReference type="SUPFAM" id="SSF82771">
    <property type="entry name" value="GIY-YIG endonuclease"/>
    <property type="match status" value="1"/>
</dbReference>
<dbReference type="AlphaFoldDB" id="A0A2J7REU6"/>
<dbReference type="PANTHER" id="PTHR21301">
    <property type="entry name" value="REVERSE TRANSCRIPTASE"/>
    <property type="match status" value="1"/>
</dbReference>
<dbReference type="InterPro" id="IPR035901">
    <property type="entry name" value="GIY-YIG_endonuc_sf"/>
</dbReference>
<reference evidence="2 3" key="1">
    <citation type="submission" date="2017-12" db="EMBL/GenBank/DDBJ databases">
        <title>Hemimetabolous genomes reveal molecular basis of termite eusociality.</title>
        <authorList>
            <person name="Harrison M.C."/>
            <person name="Jongepier E."/>
            <person name="Robertson H.M."/>
            <person name="Arning N."/>
            <person name="Bitard-Feildel T."/>
            <person name="Chao H."/>
            <person name="Childers C.P."/>
            <person name="Dinh H."/>
            <person name="Doddapaneni H."/>
            <person name="Dugan S."/>
            <person name="Gowin J."/>
            <person name="Greiner C."/>
            <person name="Han Y."/>
            <person name="Hu H."/>
            <person name="Hughes D.S.T."/>
            <person name="Huylmans A.-K."/>
            <person name="Kemena C."/>
            <person name="Kremer L.P.M."/>
            <person name="Lee S.L."/>
            <person name="Lopez-Ezquerra A."/>
            <person name="Mallet L."/>
            <person name="Monroy-Kuhn J.M."/>
            <person name="Moser A."/>
            <person name="Murali S.C."/>
            <person name="Muzny D.M."/>
            <person name="Otani S."/>
            <person name="Piulachs M.-D."/>
            <person name="Poelchau M."/>
            <person name="Qu J."/>
            <person name="Schaub F."/>
            <person name="Wada-Katsumata A."/>
            <person name="Worley K.C."/>
            <person name="Xie Q."/>
            <person name="Ylla G."/>
            <person name="Poulsen M."/>
            <person name="Gibbs R.A."/>
            <person name="Schal C."/>
            <person name="Richards S."/>
            <person name="Belles X."/>
            <person name="Korb J."/>
            <person name="Bornberg-Bauer E."/>
        </authorList>
    </citation>
    <scope>NUCLEOTIDE SEQUENCE [LARGE SCALE GENOMIC DNA]</scope>
    <source>
        <tissue evidence="2">Whole body</tissue>
    </source>
</reference>
<dbReference type="PANTHER" id="PTHR21301:SF10">
    <property type="entry name" value="REVERSE TRANSCRIPTASE DOMAIN-CONTAINING PROTEIN"/>
    <property type="match status" value="1"/>
</dbReference>
<name>A0A2J7REU6_9NEOP</name>
<dbReference type="EMBL" id="NEVH01004448">
    <property type="protein sequence ID" value="PNF39362.1"/>
    <property type="molecule type" value="Genomic_DNA"/>
</dbReference>
<dbReference type="PROSITE" id="PS50164">
    <property type="entry name" value="GIY_YIG"/>
    <property type="match status" value="1"/>
</dbReference>
<organism evidence="2 3">
    <name type="scientific">Cryptotermes secundus</name>
    <dbReference type="NCBI Taxonomy" id="105785"/>
    <lineage>
        <taxon>Eukaryota</taxon>
        <taxon>Metazoa</taxon>
        <taxon>Ecdysozoa</taxon>
        <taxon>Arthropoda</taxon>
        <taxon>Hexapoda</taxon>
        <taxon>Insecta</taxon>
        <taxon>Pterygota</taxon>
        <taxon>Neoptera</taxon>
        <taxon>Polyneoptera</taxon>
        <taxon>Dictyoptera</taxon>
        <taxon>Blattodea</taxon>
        <taxon>Blattoidea</taxon>
        <taxon>Termitoidae</taxon>
        <taxon>Kalotermitidae</taxon>
        <taxon>Cryptotermitinae</taxon>
        <taxon>Cryptotermes</taxon>
    </lineage>
</organism>
<keyword evidence="3" id="KW-1185">Reference proteome</keyword>
<feature type="domain" description="GIY-YIG" evidence="1">
    <location>
        <begin position="166"/>
        <end position="245"/>
    </location>
</feature>
<dbReference type="STRING" id="105785.A0A2J7REU6"/>
<dbReference type="InParanoid" id="A0A2J7REU6"/>
<sequence length="282" mass="33582">FNTMHHKLKFKMEQQSQNKINYLDLTIMTNNNELKFEIYRKPTSTDLILHNTSCDPYEHKEAAINYLCNRINTYKLTNEGKIKEEGIITRILVNNEYSTYARDHNTKPPNNNTPQKDKWTKFTYFGPSIRRITKLFHNTNIKITFKTNNTIKNFLRIKHETTDKYNLCGVYQMTCKDCDLKYVGQTGCNFRTRYKEHIREIKMNGQKSKFAQHILDTTHNYHTIDKAMKILHIEKKGKMLNTLESFHIYELTKQNLQMNEALTDSYNQIYDILIKTNQTQEI</sequence>
<evidence type="ECO:0000313" key="3">
    <source>
        <dbReference type="Proteomes" id="UP000235965"/>
    </source>
</evidence>
<accession>A0A2J7REU6</accession>
<gene>
    <name evidence="2" type="ORF">B7P43_G18159</name>
</gene>
<dbReference type="Pfam" id="PF01541">
    <property type="entry name" value="GIY-YIG"/>
    <property type="match status" value="1"/>
</dbReference>
<proteinExistence type="predicted"/>
<protein>
    <recommendedName>
        <fullName evidence="1">GIY-YIG domain-containing protein</fullName>
    </recommendedName>
</protein>
<feature type="non-terminal residue" evidence="2">
    <location>
        <position position="1"/>
    </location>
</feature>
<comment type="caution">
    <text evidence="2">The sequence shown here is derived from an EMBL/GenBank/DDBJ whole genome shotgun (WGS) entry which is preliminary data.</text>
</comment>